<evidence type="ECO:0000256" key="1">
    <source>
        <dbReference type="SAM" id="MobiDB-lite"/>
    </source>
</evidence>
<feature type="transmembrane region" description="Helical" evidence="2">
    <location>
        <begin position="12"/>
        <end position="34"/>
    </location>
</feature>
<dbReference type="GeneID" id="89531881"/>
<accession>A0A4R3ZXM9</accession>
<feature type="transmembrane region" description="Helical" evidence="2">
    <location>
        <begin position="122"/>
        <end position="139"/>
    </location>
</feature>
<dbReference type="AlphaFoldDB" id="A0A4R3ZXM9"/>
<organism evidence="3 4">
    <name type="scientific">Dietzia cinnamea</name>
    <dbReference type="NCBI Taxonomy" id="321318"/>
    <lineage>
        <taxon>Bacteria</taxon>
        <taxon>Bacillati</taxon>
        <taxon>Actinomycetota</taxon>
        <taxon>Actinomycetes</taxon>
        <taxon>Mycobacteriales</taxon>
        <taxon>Dietziaceae</taxon>
        <taxon>Dietzia</taxon>
    </lineage>
</organism>
<keyword evidence="2" id="KW-0812">Transmembrane</keyword>
<feature type="transmembrane region" description="Helical" evidence="2">
    <location>
        <begin position="366"/>
        <end position="386"/>
    </location>
</feature>
<feature type="transmembrane region" description="Helical" evidence="2">
    <location>
        <begin position="145"/>
        <end position="163"/>
    </location>
</feature>
<evidence type="ECO:0008006" key="5">
    <source>
        <dbReference type="Google" id="ProtNLM"/>
    </source>
</evidence>
<feature type="transmembrane region" description="Helical" evidence="2">
    <location>
        <begin position="290"/>
        <end position="313"/>
    </location>
</feature>
<protein>
    <recommendedName>
        <fullName evidence="5">Transmembrane protein</fullName>
    </recommendedName>
</protein>
<feature type="transmembrane region" description="Helical" evidence="2">
    <location>
        <begin position="595"/>
        <end position="618"/>
    </location>
</feature>
<dbReference type="Proteomes" id="UP000295805">
    <property type="component" value="Unassembled WGS sequence"/>
</dbReference>
<evidence type="ECO:0000313" key="4">
    <source>
        <dbReference type="Proteomes" id="UP000295805"/>
    </source>
</evidence>
<feature type="region of interest" description="Disordered" evidence="1">
    <location>
        <begin position="545"/>
        <end position="564"/>
    </location>
</feature>
<proteinExistence type="predicted"/>
<feature type="transmembrane region" description="Helical" evidence="2">
    <location>
        <begin position="240"/>
        <end position="260"/>
    </location>
</feature>
<keyword evidence="2" id="KW-1133">Transmembrane helix</keyword>
<feature type="transmembrane region" description="Helical" evidence="2">
    <location>
        <begin position="325"/>
        <end position="346"/>
    </location>
</feature>
<comment type="caution">
    <text evidence="3">The sequence shown here is derived from an EMBL/GenBank/DDBJ whole genome shotgun (WGS) entry which is preliminary data.</text>
</comment>
<feature type="transmembrane region" description="Helical" evidence="2">
    <location>
        <begin position="87"/>
        <end position="110"/>
    </location>
</feature>
<feature type="transmembrane region" description="Helical" evidence="2">
    <location>
        <begin position="406"/>
        <end position="428"/>
    </location>
</feature>
<reference evidence="3 4" key="1">
    <citation type="submission" date="2019-03" db="EMBL/GenBank/DDBJ databases">
        <title>Root nodule microbial communities of legume samples collected from USA, Mexico and Botswana.</title>
        <authorList>
            <person name="Hirsch A."/>
        </authorList>
    </citation>
    <scope>NUCLEOTIDE SEQUENCE [LARGE SCALE GENOMIC DNA]</scope>
    <source>
        <strain evidence="3 4">55</strain>
    </source>
</reference>
<keyword evidence="2" id="KW-0472">Membrane</keyword>
<dbReference type="RefSeq" id="WP_243699586.1">
    <property type="nucleotide sequence ID" value="NZ_CP143053.1"/>
</dbReference>
<gene>
    <name evidence="3" type="ORF">EDD19_10326</name>
</gene>
<evidence type="ECO:0000313" key="3">
    <source>
        <dbReference type="EMBL" id="TCW25679.1"/>
    </source>
</evidence>
<name>A0A4R3ZXM9_9ACTN</name>
<sequence>MSSTAGFRRVSVRPAVTDAAVGVVVSGVLLAGVARPGFPLLRDWVATPTPPLSDASLGLGESAARAVPQDVAVAWATRALGAVGLPVWPLTGLLAAVFCVWLAVSAGALVRRVAPAGRAAGAWLRLPAVVGAVWNPLVVERLLQGHWSLLAGVAAVVSMPVLLARGRPRVAAACAALAAAGLTPTGWVLAVVATVVALVCGGGGARRTRAAVALAATAVVTALPWALATALTAAGDWAGAGLGGAAVGGAEAAAGVAAFATRAEPGIGTLGSVVALGGIWNSQAVPPSRATWWAAAALVALLLVWTLAARGLWRARRDPVVRATVPVALAAWLLVAAAATGPGLAAMEALVTAVPGAGLLRDTQKFVALALPATVLALAFAARALATRAGAARAAGRGLPARVRSIAAGMLVTAVAVTSVPDAPSALWQQLRPVTYGPGWAQVAGIVDGRPGDLLVLPAGSFRSTPLWADGRPVLDPAPRLLDTRVLVPGDLIVAGAGVGAGDATAVPGEGDRARRATDALLRGADPRELAGMGVRWVLDERTSAGPRGAADETLTATTTRFSDPELTLHELAPPDGPGDADSRWSAVTPPGAPAWARAAVLAAHALWLLTLAGAAVASGRPGRRSRR</sequence>
<evidence type="ECO:0000256" key="2">
    <source>
        <dbReference type="SAM" id="Phobius"/>
    </source>
</evidence>
<dbReference type="EMBL" id="SMCX01000003">
    <property type="protein sequence ID" value="TCW25679.1"/>
    <property type="molecule type" value="Genomic_DNA"/>
</dbReference>
<feature type="transmembrane region" description="Helical" evidence="2">
    <location>
        <begin position="170"/>
        <end position="198"/>
    </location>
</feature>
<feature type="transmembrane region" description="Helical" evidence="2">
    <location>
        <begin position="210"/>
        <end position="228"/>
    </location>
</feature>